<dbReference type="PANTHER" id="PTHR43035">
    <property type="entry name" value="FATTY ACID REPRESSION MUTANT PROTEIN 2-RELATED"/>
    <property type="match status" value="1"/>
</dbReference>
<dbReference type="Gene3D" id="3.40.109.10">
    <property type="entry name" value="NADH Oxidase"/>
    <property type="match status" value="1"/>
</dbReference>
<dbReference type="RefSeq" id="WP_007746981.1">
    <property type="nucleotide sequence ID" value="NZ_CM001398.1"/>
</dbReference>
<dbReference type="GO" id="GO:0016491">
    <property type="term" value="F:oxidoreductase activity"/>
    <property type="evidence" value="ECO:0007669"/>
    <property type="project" value="UniProtKB-KW"/>
</dbReference>
<dbReference type="InterPro" id="IPR029479">
    <property type="entry name" value="Nitroreductase"/>
</dbReference>
<feature type="domain" description="Nitroreductase" evidence="4">
    <location>
        <begin position="10"/>
        <end position="179"/>
    </location>
</feature>
<evidence type="ECO:0000313" key="5">
    <source>
        <dbReference type="EMBL" id="EHN59807.1"/>
    </source>
</evidence>
<keyword evidence="3" id="KW-0560">Oxidoreductase</keyword>
<dbReference type="HOGENOM" id="CLU_073125_1_0_9"/>
<dbReference type="SUPFAM" id="SSF55469">
    <property type="entry name" value="FMN-dependent nitroreductase-like"/>
    <property type="match status" value="1"/>
</dbReference>
<dbReference type="GO" id="GO:0005737">
    <property type="term" value="C:cytoplasm"/>
    <property type="evidence" value="ECO:0007669"/>
    <property type="project" value="UniProtKB-SubCell"/>
</dbReference>
<dbReference type="PATRIC" id="fig|1045004.4.peg.1705"/>
<dbReference type="GO" id="GO:0034599">
    <property type="term" value="P:cellular response to oxidative stress"/>
    <property type="evidence" value="ECO:0007669"/>
    <property type="project" value="InterPro"/>
</dbReference>
<dbReference type="Pfam" id="PF00881">
    <property type="entry name" value="Nitroreductase"/>
    <property type="match status" value="1"/>
</dbReference>
<evidence type="ECO:0000256" key="3">
    <source>
        <dbReference type="ARBA" id="ARBA00023002"/>
    </source>
</evidence>
<evidence type="ECO:0000256" key="1">
    <source>
        <dbReference type="ARBA" id="ARBA00004496"/>
    </source>
</evidence>
<sequence>MIDHSYLELLKSRRSIRTIGKNVDYSKEEITDLVEQVIKESPTAFNNQTVRSIILFGKSSDLVWEIIAERLKAEVPSPEAYDRTKAKIDSFEAGFGTILYFSDRPTIEKDMAQFALYKDNFCDWSEQGLGGAEINVWTALANVGLGANLQHYNPLIDDQIKQAFQVPDGWVLRAQMPFGSIEGPADDKDYLADDLRFKVRYN</sequence>
<name>G9WGI0_9LACO</name>
<dbReference type="Proteomes" id="UP000004959">
    <property type="component" value="Chromosome"/>
</dbReference>
<keyword evidence="2" id="KW-0963">Cytoplasm</keyword>
<comment type="subcellular location">
    <subcellularLocation>
        <location evidence="1">Cytoplasm</location>
    </subcellularLocation>
</comment>
<dbReference type="EMBL" id="AFVZ01000001">
    <property type="protein sequence ID" value="EHN59807.1"/>
    <property type="molecule type" value="Genomic_DNA"/>
</dbReference>
<evidence type="ECO:0000313" key="6">
    <source>
        <dbReference type="Proteomes" id="UP000004959"/>
    </source>
</evidence>
<dbReference type="InterPro" id="IPR033877">
    <property type="entry name" value="Frm2/Hbn1"/>
</dbReference>
<evidence type="ECO:0000259" key="4">
    <source>
        <dbReference type="Pfam" id="PF00881"/>
    </source>
</evidence>
<comment type="caution">
    <text evidence="5">The sequence shown here is derived from an EMBL/GenBank/DDBJ whole genome shotgun (WGS) entry which is preliminary data.</text>
</comment>
<dbReference type="InterPro" id="IPR000415">
    <property type="entry name" value="Nitroreductase-like"/>
</dbReference>
<organism evidence="5 6">
    <name type="scientific">Oenococcus kitaharae DSM 17330</name>
    <dbReference type="NCBI Taxonomy" id="1045004"/>
    <lineage>
        <taxon>Bacteria</taxon>
        <taxon>Bacillati</taxon>
        <taxon>Bacillota</taxon>
        <taxon>Bacilli</taxon>
        <taxon>Lactobacillales</taxon>
        <taxon>Lactobacillaceae</taxon>
        <taxon>Oenococcus</taxon>
    </lineage>
</organism>
<evidence type="ECO:0000256" key="2">
    <source>
        <dbReference type="ARBA" id="ARBA00022490"/>
    </source>
</evidence>
<protein>
    <submittedName>
        <fullName evidence="5">Nitroreductase family protein</fullName>
    </submittedName>
</protein>
<dbReference type="CDD" id="cd02140">
    <property type="entry name" value="Frm2-like"/>
    <property type="match status" value="1"/>
</dbReference>
<keyword evidence="6" id="KW-1185">Reference proteome</keyword>
<dbReference type="STRING" id="336988.NT96_02310"/>
<dbReference type="eggNOG" id="COG3560">
    <property type="taxonomic scope" value="Bacteria"/>
</dbReference>
<accession>G9WGI0</accession>
<dbReference type="FunFam" id="3.40.109.10:FF:000001">
    <property type="entry name" value="Nitroreductase family"/>
    <property type="match status" value="1"/>
</dbReference>
<reference evidence="5 6" key="1">
    <citation type="journal article" date="2012" name="PLoS ONE">
        <title>Functional divergence in the genus oenococcus as predicted by genome sequencing of the newly-described species, Oenococcus kitaharae.</title>
        <authorList>
            <person name="Borneman A.R."/>
            <person name="McCarthy J.M."/>
            <person name="Chambers P.J."/>
            <person name="Bartowsky E.J."/>
        </authorList>
    </citation>
    <scope>NUCLEOTIDE SEQUENCE [LARGE SCALE GENOMIC DNA]</scope>
    <source>
        <strain evidence="6">DSM17330</strain>
    </source>
</reference>
<dbReference type="PANTHER" id="PTHR43035:SF1">
    <property type="entry name" value="FATTY ACID REPRESSION MUTANT PROTEIN 2-RELATED"/>
    <property type="match status" value="1"/>
</dbReference>
<gene>
    <name evidence="5" type="ORF">OKIT_1733</name>
</gene>
<proteinExistence type="predicted"/>
<dbReference type="AlphaFoldDB" id="G9WGI0"/>